<evidence type="ECO:0000256" key="1">
    <source>
        <dbReference type="SAM" id="MobiDB-lite"/>
    </source>
</evidence>
<name>A0A9N9WVR0_9DIPT</name>
<dbReference type="GO" id="GO:0005874">
    <property type="term" value="C:microtubule"/>
    <property type="evidence" value="ECO:0007669"/>
    <property type="project" value="InterPro"/>
</dbReference>
<dbReference type="AlphaFoldDB" id="A0A9N9WVR0"/>
<dbReference type="EMBL" id="OU895879">
    <property type="protein sequence ID" value="CAG9807822.1"/>
    <property type="molecule type" value="Genomic_DNA"/>
</dbReference>
<feature type="compositionally biased region" description="Basic and acidic residues" evidence="1">
    <location>
        <begin position="1"/>
        <end position="11"/>
    </location>
</feature>
<feature type="compositionally biased region" description="Polar residues" evidence="1">
    <location>
        <begin position="484"/>
        <end position="500"/>
    </location>
</feature>
<organism evidence="2 3">
    <name type="scientific">Chironomus riparius</name>
    <dbReference type="NCBI Taxonomy" id="315576"/>
    <lineage>
        <taxon>Eukaryota</taxon>
        <taxon>Metazoa</taxon>
        <taxon>Ecdysozoa</taxon>
        <taxon>Arthropoda</taxon>
        <taxon>Hexapoda</taxon>
        <taxon>Insecta</taxon>
        <taxon>Pterygota</taxon>
        <taxon>Neoptera</taxon>
        <taxon>Endopterygota</taxon>
        <taxon>Diptera</taxon>
        <taxon>Nematocera</taxon>
        <taxon>Chironomoidea</taxon>
        <taxon>Chironomidae</taxon>
        <taxon>Chironominae</taxon>
        <taxon>Chironomus</taxon>
    </lineage>
</organism>
<feature type="region of interest" description="Disordered" evidence="1">
    <location>
        <begin position="370"/>
        <end position="399"/>
    </location>
</feature>
<feature type="compositionally biased region" description="Polar residues" evidence="1">
    <location>
        <begin position="134"/>
        <end position="147"/>
    </location>
</feature>
<dbReference type="GO" id="GO:0040001">
    <property type="term" value="P:establishment of mitotic spindle localization"/>
    <property type="evidence" value="ECO:0007669"/>
    <property type="project" value="InterPro"/>
</dbReference>
<evidence type="ECO:0000313" key="2">
    <source>
        <dbReference type="EMBL" id="CAG9807822.1"/>
    </source>
</evidence>
<accession>A0A9N9WVR0</accession>
<dbReference type="Proteomes" id="UP001153620">
    <property type="component" value="Chromosome 3"/>
</dbReference>
<dbReference type="GO" id="GO:0005819">
    <property type="term" value="C:spindle"/>
    <property type="evidence" value="ECO:0007669"/>
    <property type="project" value="InterPro"/>
</dbReference>
<reference evidence="2" key="2">
    <citation type="submission" date="2022-10" db="EMBL/GenBank/DDBJ databases">
        <authorList>
            <consortium name="ENA_rothamsted_submissions"/>
            <consortium name="culmorum"/>
            <person name="King R."/>
        </authorList>
    </citation>
    <scope>NUCLEOTIDE SEQUENCE</scope>
</reference>
<feature type="region of interest" description="Disordered" evidence="1">
    <location>
        <begin position="40"/>
        <end position="89"/>
    </location>
</feature>
<sequence>MESSEKSDTPRRSMRLQRQRAVTPDLLKLGPRELMKFNKSRQKIEFDQSSSSKNLPEINIIPATPVSASNPIKKRRHTHNSTASKKTKADDFKKIEYSVKADDRNEKKEIQQDPVKDEIEIVEIRFVETKSDDNTGQNQEQIIQSPTENEEFHSALNENIEDKSCDKTLEATDKDKKDSNNKLEYKIEQKVKVEVEKLDLTPQLMDESIISVPDSPSMISTAVVKDATFSPEVDTSIIKDTRPHIDNVMTPILSRNITLRTSTPLSRVLIRETPKLSDPVISALKKVLSPKLGDNKKLNEESLNETFNSQFKMGNPLEKSILKSSRRKRSLSVADGESFMQKRVDFMSPQIMNIDMIDEKMLQSFKEEKEISKQQQSLASGSGLHRKRSLSETGTPGKAKIKVPNFKAIHEQQFRKMESIVDHAQRKSERAKRLATPSKMSFLPKINETSEHNAISKIPTRKPLAKVSSSENILHGIKSRTIKRSNSAEAYPRPSSSSKIPSLKETEHKLSSGKKILSRILETKTTALSKLPAINTKVPPVSKFTATKKPTVSKTIPKAGSSVQSMRAKVEERRERNMSLYKGNISKTGLDHRKKTENAIKGVRLNRRFELQMQHRRMED</sequence>
<feature type="region of interest" description="Disordered" evidence="1">
    <location>
        <begin position="130"/>
        <end position="151"/>
    </location>
</feature>
<dbReference type="GO" id="GO:0000281">
    <property type="term" value="P:mitotic cytokinesis"/>
    <property type="evidence" value="ECO:0007669"/>
    <property type="project" value="InterPro"/>
</dbReference>
<reference evidence="2" key="1">
    <citation type="submission" date="2022-01" db="EMBL/GenBank/DDBJ databases">
        <authorList>
            <person name="King R."/>
        </authorList>
    </citation>
    <scope>NUCLEOTIDE SEQUENCE</scope>
</reference>
<feature type="region of interest" description="Disordered" evidence="1">
    <location>
        <begin position="1"/>
        <end position="25"/>
    </location>
</feature>
<gene>
    <name evidence="2" type="ORF">CHIRRI_LOCUS10668</name>
</gene>
<keyword evidence="3" id="KW-1185">Reference proteome</keyword>
<feature type="region of interest" description="Disordered" evidence="1">
    <location>
        <begin position="481"/>
        <end position="512"/>
    </location>
</feature>
<protein>
    <submittedName>
        <fullName evidence="2">Uncharacterized protein</fullName>
    </submittedName>
</protein>
<proteinExistence type="predicted"/>
<dbReference type="OrthoDB" id="6614499at2759"/>
<evidence type="ECO:0000313" key="3">
    <source>
        <dbReference type="Proteomes" id="UP001153620"/>
    </source>
</evidence>